<dbReference type="SUPFAM" id="SSF56112">
    <property type="entry name" value="Protein kinase-like (PK-like)"/>
    <property type="match status" value="1"/>
</dbReference>
<reference evidence="1 2" key="1">
    <citation type="submission" date="2019-03" db="EMBL/GenBank/DDBJ databases">
        <title>Genomic Encyclopedia of Type Strains, Phase III (KMG-III): the genomes of soil and plant-associated and newly described type strains.</title>
        <authorList>
            <person name="Whitman W."/>
        </authorList>
    </citation>
    <scope>NUCLEOTIDE SEQUENCE [LARGE SCALE GENOMIC DNA]</scope>
    <source>
        <strain evidence="1 2">CECT 7378</strain>
    </source>
</reference>
<dbReference type="Proteomes" id="UP000294656">
    <property type="component" value="Unassembled WGS sequence"/>
</dbReference>
<dbReference type="Gene3D" id="3.30.200.20">
    <property type="entry name" value="Phosphorylase Kinase, domain 1"/>
    <property type="match status" value="1"/>
</dbReference>
<keyword evidence="1" id="KW-0808">Transferase</keyword>
<keyword evidence="2" id="KW-1185">Reference proteome</keyword>
<dbReference type="Gene3D" id="3.90.1200.10">
    <property type="match status" value="1"/>
</dbReference>
<sequence length="291" mass="33857">MTTLSALFEQMKGYLPPQEAVKVENIEDGFSNHVMKLHWCNAPRAVLRVPILDTTVFLIDRKAELNALKAAQKEGISPALIWENDQGAILCEHINAPALSWEVKHQDNDIKRIGRVFSRVHQLDVQAKSQNIYQVIDHYIQSIRLNDAHGKHSEEVTYLRHCCQRMNRVDYHARQEVLCHNDLNPKNILLNEKEVWFIDWEYAALGDPLFDLAVVSRSHNLNIDQQKVLINAYDETLEIEDTLDIIRDYSIAYGLREMAWLLLKHLVTPNDIQSLDYYREFKESKTLNPFI</sequence>
<dbReference type="Pfam" id="PF01633">
    <property type="entry name" value="Choline_kinase"/>
    <property type="match status" value="1"/>
</dbReference>
<organism evidence="1 2">
    <name type="scientific">Marinomonas balearica</name>
    <dbReference type="NCBI Taxonomy" id="491947"/>
    <lineage>
        <taxon>Bacteria</taxon>
        <taxon>Pseudomonadati</taxon>
        <taxon>Pseudomonadota</taxon>
        <taxon>Gammaproteobacteria</taxon>
        <taxon>Oceanospirillales</taxon>
        <taxon>Oceanospirillaceae</taxon>
        <taxon>Marinomonas</taxon>
    </lineage>
</organism>
<dbReference type="PANTHER" id="PTHR22603">
    <property type="entry name" value="CHOLINE/ETHANOALAMINE KINASE"/>
    <property type="match status" value="1"/>
</dbReference>
<comment type="caution">
    <text evidence="1">The sequence shown here is derived from an EMBL/GenBank/DDBJ whole genome shotgun (WGS) entry which is preliminary data.</text>
</comment>
<keyword evidence="1" id="KW-0418">Kinase</keyword>
<evidence type="ECO:0000313" key="1">
    <source>
        <dbReference type="EMBL" id="TDP00481.1"/>
    </source>
</evidence>
<dbReference type="GO" id="GO:0006646">
    <property type="term" value="P:phosphatidylethanolamine biosynthetic process"/>
    <property type="evidence" value="ECO:0007669"/>
    <property type="project" value="TreeGrafter"/>
</dbReference>
<dbReference type="RefSeq" id="WP_133502185.1">
    <property type="nucleotide sequence ID" value="NZ_SNXC01000004.1"/>
</dbReference>
<gene>
    <name evidence="1" type="ORF">DFP79_0290</name>
</gene>
<dbReference type="AlphaFoldDB" id="A0A4R6MI00"/>
<protein>
    <submittedName>
        <fullName evidence="1">Thiamine kinase</fullName>
    </submittedName>
</protein>
<name>A0A4R6MI00_9GAMM</name>
<dbReference type="EMBL" id="SNXC01000004">
    <property type="protein sequence ID" value="TDP00481.1"/>
    <property type="molecule type" value="Genomic_DNA"/>
</dbReference>
<evidence type="ECO:0000313" key="2">
    <source>
        <dbReference type="Proteomes" id="UP000294656"/>
    </source>
</evidence>
<dbReference type="GO" id="GO:0005737">
    <property type="term" value="C:cytoplasm"/>
    <property type="evidence" value="ECO:0007669"/>
    <property type="project" value="TreeGrafter"/>
</dbReference>
<proteinExistence type="predicted"/>
<dbReference type="CDD" id="cd05151">
    <property type="entry name" value="ChoK-like"/>
    <property type="match status" value="1"/>
</dbReference>
<dbReference type="OrthoDB" id="179763at2"/>
<dbReference type="InterPro" id="IPR011009">
    <property type="entry name" value="Kinase-like_dom_sf"/>
</dbReference>
<dbReference type="GO" id="GO:0004305">
    <property type="term" value="F:ethanolamine kinase activity"/>
    <property type="evidence" value="ECO:0007669"/>
    <property type="project" value="TreeGrafter"/>
</dbReference>
<accession>A0A4R6MI00</accession>
<dbReference type="PANTHER" id="PTHR22603:SF66">
    <property type="entry name" value="ETHANOLAMINE KINASE"/>
    <property type="match status" value="1"/>
</dbReference>